<dbReference type="InterPro" id="IPR000340">
    <property type="entry name" value="Dual-sp_phosphatase_cat-dom"/>
</dbReference>
<dbReference type="PANTHER" id="PTHR46381">
    <property type="entry name" value="MKPA PROTEIN"/>
    <property type="match status" value="1"/>
</dbReference>
<organism evidence="3">
    <name type="scientific">Ananas comosus var. bracteatus</name>
    <name type="common">red pineapple</name>
    <dbReference type="NCBI Taxonomy" id="296719"/>
    <lineage>
        <taxon>Eukaryota</taxon>
        <taxon>Viridiplantae</taxon>
        <taxon>Streptophyta</taxon>
        <taxon>Embryophyta</taxon>
        <taxon>Tracheophyta</taxon>
        <taxon>Spermatophyta</taxon>
        <taxon>Magnoliopsida</taxon>
        <taxon>Liliopsida</taxon>
        <taxon>Poales</taxon>
        <taxon>Bromeliaceae</taxon>
        <taxon>Bromelioideae</taxon>
        <taxon>Ananas</taxon>
    </lineage>
</organism>
<name>A0A6V7PQH6_ANACO</name>
<feature type="region of interest" description="Disordered" evidence="1">
    <location>
        <begin position="117"/>
        <end position="149"/>
    </location>
</feature>
<dbReference type="SUPFAM" id="SSF52799">
    <property type="entry name" value="(Phosphotyrosine protein) phosphatases II"/>
    <property type="match status" value="1"/>
</dbReference>
<proteinExistence type="predicted"/>
<dbReference type="GO" id="GO:0016787">
    <property type="term" value="F:hydrolase activity"/>
    <property type="evidence" value="ECO:0007669"/>
    <property type="project" value="UniProtKB-ARBA"/>
</dbReference>
<dbReference type="PROSITE" id="PS50056">
    <property type="entry name" value="TYR_PHOSPHATASE_2"/>
    <property type="match status" value="1"/>
</dbReference>
<protein>
    <recommendedName>
        <fullName evidence="2">Tyrosine specific protein phosphatases domain-containing protein</fullName>
    </recommendedName>
</protein>
<evidence type="ECO:0000313" key="3">
    <source>
        <dbReference type="EMBL" id="CAD1832933.1"/>
    </source>
</evidence>
<accession>A0A6V7PQH6</accession>
<feature type="compositionally biased region" description="Low complexity" evidence="1">
    <location>
        <begin position="121"/>
        <end position="130"/>
    </location>
</feature>
<dbReference type="PANTHER" id="PTHR46381:SF2">
    <property type="entry name" value="MAP KINASE PHOSPHATASE"/>
    <property type="match status" value="1"/>
</dbReference>
<feature type="domain" description="Tyrosine specific protein phosphatases" evidence="2">
    <location>
        <begin position="4"/>
        <end position="66"/>
    </location>
</feature>
<dbReference type="InterPro" id="IPR029021">
    <property type="entry name" value="Prot-tyrosine_phosphatase-like"/>
</dbReference>
<sequence length="149" mass="15686">MLYQPLDQRCKLYTDPPYNRRGGGGGCALVHCVRGSSCSAAIVIAYLMWRHAIPFDAALRRVKAARAAADPNLGFTAQLLRGQPLAGAAANSPGSARHVLRLAPHTSCAPLHLVPKTALPSSSSSSASAAKLLDSRNTKVRNRETTGGI</sequence>
<dbReference type="Pfam" id="PF00782">
    <property type="entry name" value="DSPc"/>
    <property type="match status" value="1"/>
</dbReference>
<gene>
    <name evidence="3" type="ORF">CB5_LOCUS16144</name>
</gene>
<evidence type="ECO:0000259" key="2">
    <source>
        <dbReference type="PROSITE" id="PS50056"/>
    </source>
</evidence>
<feature type="compositionally biased region" description="Basic and acidic residues" evidence="1">
    <location>
        <begin position="133"/>
        <end position="149"/>
    </location>
</feature>
<evidence type="ECO:0000256" key="1">
    <source>
        <dbReference type="SAM" id="MobiDB-lite"/>
    </source>
</evidence>
<dbReference type="InterPro" id="IPR000387">
    <property type="entry name" value="Tyr_Pase_dom"/>
</dbReference>
<dbReference type="Gene3D" id="3.90.190.10">
    <property type="entry name" value="Protein tyrosine phosphatase superfamily"/>
    <property type="match status" value="1"/>
</dbReference>
<dbReference type="EMBL" id="LR862150">
    <property type="protein sequence ID" value="CAD1832933.1"/>
    <property type="molecule type" value="Genomic_DNA"/>
</dbReference>
<reference evidence="3" key="1">
    <citation type="submission" date="2020-07" db="EMBL/GenBank/DDBJ databases">
        <authorList>
            <person name="Lin J."/>
        </authorList>
    </citation>
    <scope>NUCLEOTIDE SEQUENCE</scope>
</reference>
<dbReference type="AlphaFoldDB" id="A0A6V7PQH6"/>